<organism evidence="3 4">
    <name type="scientific">Trametes cubensis</name>
    <dbReference type="NCBI Taxonomy" id="1111947"/>
    <lineage>
        <taxon>Eukaryota</taxon>
        <taxon>Fungi</taxon>
        <taxon>Dikarya</taxon>
        <taxon>Basidiomycota</taxon>
        <taxon>Agaricomycotina</taxon>
        <taxon>Agaricomycetes</taxon>
        <taxon>Polyporales</taxon>
        <taxon>Polyporaceae</taxon>
        <taxon>Trametes</taxon>
    </lineage>
</organism>
<feature type="region of interest" description="Disordered" evidence="1">
    <location>
        <begin position="1"/>
        <end position="170"/>
    </location>
</feature>
<feature type="region of interest" description="Disordered" evidence="1">
    <location>
        <begin position="368"/>
        <end position="432"/>
    </location>
</feature>
<dbReference type="EMBL" id="JAPEVG010000136">
    <property type="protein sequence ID" value="KAJ8481457.1"/>
    <property type="molecule type" value="Genomic_DNA"/>
</dbReference>
<protein>
    <recommendedName>
        <fullName evidence="2">Fungal-type protein kinase domain-containing protein</fullName>
    </recommendedName>
</protein>
<dbReference type="PANTHER" id="PTHR38248">
    <property type="entry name" value="FUNK1 6"/>
    <property type="match status" value="1"/>
</dbReference>
<feature type="compositionally biased region" description="Low complexity" evidence="1">
    <location>
        <begin position="92"/>
        <end position="107"/>
    </location>
</feature>
<feature type="compositionally biased region" description="Low complexity" evidence="1">
    <location>
        <begin position="834"/>
        <end position="852"/>
    </location>
</feature>
<dbReference type="Pfam" id="PF17667">
    <property type="entry name" value="Pkinase_fungal"/>
    <property type="match status" value="1"/>
</dbReference>
<evidence type="ECO:0000313" key="4">
    <source>
        <dbReference type="Proteomes" id="UP001215151"/>
    </source>
</evidence>
<proteinExistence type="predicted"/>
<dbReference type="SUPFAM" id="SSF56112">
    <property type="entry name" value="Protein kinase-like (PK-like)"/>
    <property type="match status" value="1"/>
</dbReference>
<dbReference type="InterPro" id="IPR011009">
    <property type="entry name" value="Kinase-like_dom_sf"/>
</dbReference>
<evidence type="ECO:0000256" key="1">
    <source>
        <dbReference type="SAM" id="MobiDB-lite"/>
    </source>
</evidence>
<dbReference type="InterPro" id="IPR040976">
    <property type="entry name" value="Pkinase_fungal"/>
</dbReference>
<feature type="region of interest" description="Disordered" evidence="1">
    <location>
        <begin position="828"/>
        <end position="869"/>
    </location>
</feature>
<accession>A0AAD7X8V1</accession>
<gene>
    <name evidence="3" type="ORF">ONZ51_g5976</name>
</gene>
<name>A0AAD7X8V1_9APHY</name>
<sequence length="967" mass="106715">MSTNRRDSHRSIPPPSLPDNPSRGRVRVPIDTRPTSSSPLASRAPIIMDPSDVSPTSESDDARSLPRTESSGGGISPSNSIPSLRLLSQLEPSPDNSNPGPPSSRGSDCADDNLSDDLDMHTRSDLNDDVDPFSARVPQYGQPRGGSTAPSPPSSPEPPARDGPSNTATVSLFQTPTRTGVGSPHGLKHNRPEVHTFLKEDLRTMSHRVPTHLWLQAVLDVDSDTLARFREVVDEEQWSKDTVIAEALQQIQNAKREVEMYDPLVTLMSQIRRKGRATSLSWFRPDEGIPGICFFKHDDRMPLPNQQPMQALRRRSTEQASPAIRRPDIACARESDIRTEKSDTTIKKFTSWWLILTTLEVKLPKAKDRTNSGQYAEVHTEDANVEQPASPGTSSHTPTVPVGDVSSHVAPQSKKRTADTSRDGQGPAKKPRTIPAFDAIDRVAGLQALNGALEIVRNSNGARLSSLAITVKGTIATFYYIDPCGIITSDDGLCLVKNLADFVAVVVALERLDASGWGMFPQLIPPQGKSADYLLFAGTLKGCAFKIPEGSSVDGMQHRVTFGESVYTQYALVGRRTTVYAAQADPPFKGQKPEERIVAKLSYQVHSRTAEHKLIEAAREKGVPHIPTVYGHHDLFDLESLQDGIRARVVKHCGVFNNYENRVARIIVTRMYTPLEERLHEYPMELIMMVDHISECLHHLRYDALILHRDVSVRNIMCEITEDGPNFILGDFDLAVTLNPDGTPQGPTAKHRTGTLPFMAIELLQDMASKPGPNSAPVVHELHHDYESLYWVTLWCSMKVDYYDQDAEDQKRIDAFVNQWEFAVGGSKTASDFSRGSGAWSNSSRGSRARAGAGLGSQNQQETSSTGSEARLNLQEIRKTKSTLLLTGVIDTEYPPATEQFEEPAIQQLIAEFRRLIGNAHLQRRPKMVSKSHAHVDKPSTGTPMRDLVTREAIQKVVLTAKKMALS</sequence>
<dbReference type="Proteomes" id="UP001215151">
    <property type="component" value="Unassembled WGS sequence"/>
</dbReference>
<dbReference type="AlphaFoldDB" id="A0AAD7X8V1"/>
<keyword evidence="4" id="KW-1185">Reference proteome</keyword>
<feature type="compositionally biased region" description="Basic residues" evidence="1">
    <location>
        <begin position="924"/>
        <end position="933"/>
    </location>
</feature>
<evidence type="ECO:0000313" key="3">
    <source>
        <dbReference type="EMBL" id="KAJ8481457.1"/>
    </source>
</evidence>
<reference evidence="3" key="1">
    <citation type="submission" date="2022-11" db="EMBL/GenBank/DDBJ databases">
        <title>Genome Sequence of Cubamyces cubensis.</title>
        <authorList>
            <person name="Buettner E."/>
        </authorList>
    </citation>
    <scope>NUCLEOTIDE SEQUENCE</scope>
    <source>
        <strain evidence="3">MPL-01</strain>
    </source>
</reference>
<feature type="region of interest" description="Disordered" evidence="1">
    <location>
        <begin position="924"/>
        <end position="944"/>
    </location>
</feature>
<feature type="compositionally biased region" description="Basic and acidic residues" evidence="1">
    <location>
        <begin position="1"/>
        <end position="10"/>
    </location>
</feature>
<dbReference type="Gene3D" id="1.10.510.10">
    <property type="entry name" value="Transferase(Phosphotransferase) domain 1"/>
    <property type="match status" value="1"/>
</dbReference>
<comment type="caution">
    <text evidence="3">The sequence shown here is derived from an EMBL/GenBank/DDBJ whole genome shotgun (WGS) entry which is preliminary data.</text>
</comment>
<feature type="domain" description="Fungal-type protein kinase" evidence="2">
    <location>
        <begin position="450"/>
        <end position="796"/>
    </location>
</feature>
<feature type="compositionally biased region" description="Polar residues" evidence="1">
    <location>
        <begin position="858"/>
        <end position="868"/>
    </location>
</feature>
<dbReference type="PANTHER" id="PTHR38248:SF2">
    <property type="entry name" value="FUNK1 11"/>
    <property type="match status" value="1"/>
</dbReference>
<evidence type="ECO:0000259" key="2">
    <source>
        <dbReference type="Pfam" id="PF17667"/>
    </source>
</evidence>